<accession>A0A520S155</accession>
<dbReference type="InterPro" id="IPR043130">
    <property type="entry name" value="CDP-OH_PTrfase_TM_dom"/>
</dbReference>
<feature type="transmembrane region" description="Helical" evidence="3">
    <location>
        <begin position="29"/>
        <end position="49"/>
    </location>
</feature>
<dbReference type="GO" id="GO:0016780">
    <property type="term" value="F:phosphotransferase activity, for other substituted phosphate groups"/>
    <property type="evidence" value="ECO:0007669"/>
    <property type="project" value="InterPro"/>
</dbReference>
<comment type="similarity">
    <text evidence="2">Belongs to the CDP-alcohol phosphatidyltransferase class-I family.</text>
</comment>
<protein>
    <submittedName>
        <fullName evidence="4">CDP-alcohol phosphatidyltransferase family protein</fullName>
    </submittedName>
</protein>
<dbReference type="GO" id="GO:0016020">
    <property type="term" value="C:membrane"/>
    <property type="evidence" value="ECO:0007669"/>
    <property type="project" value="InterPro"/>
</dbReference>
<dbReference type="AlphaFoldDB" id="A0A520S155"/>
<evidence type="ECO:0000256" key="1">
    <source>
        <dbReference type="ARBA" id="ARBA00022679"/>
    </source>
</evidence>
<feature type="transmembrane region" description="Helical" evidence="3">
    <location>
        <begin position="144"/>
        <end position="168"/>
    </location>
</feature>
<keyword evidence="1 2" id="KW-0808">Transferase</keyword>
<sequence length="181" mass="19803">MANLLTSIRLLLILPVAGAMAQRDFLADWLLAIFLILAIVTDYYDGIVARAQGTASARGQIFDHSTDFLFVTSGLAGAAYAELVPWVLPVLIVLAFSQYVLDSHFLYHQKSLRMSFLGRWNGVFYFGPLLLIATARISPENSGLYPLLMTLASLLAYGLIISTLLSIVDRAIAPLRHSSGD</sequence>
<dbReference type="Proteomes" id="UP000320404">
    <property type="component" value="Unassembled WGS sequence"/>
</dbReference>
<dbReference type="Pfam" id="PF01066">
    <property type="entry name" value="CDP-OH_P_transf"/>
    <property type="match status" value="1"/>
</dbReference>
<dbReference type="Gene3D" id="1.20.120.1760">
    <property type="match status" value="1"/>
</dbReference>
<dbReference type="PROSITE" id="PS00379">
    <property type="entry name" value="CDP_ALCOHOL_P_TRANSF"/>
    <property type="match status" value="1"/>
</dbReference>
<name>A0A520S155_9GAMM</name>
<dbReference type="GO" id="GO:0008654">
    <property type="term" value="P:phospholipid biosynthetic process"/>
    <property type="evidence" value="ECO:0007669"/>
    <property type="project" value="InterPro"/>
</dbReference>
<proteinExistence type="inferred from homology"/>
<feature type="transmembrane region" description="Helical" evidence="3">
    <location>
        <begin position="119"/>
        <end position="138"/>
    </location>
</feature>
<evidence type="ECO:0000256" key="2">
    <source>
        <dbReference type="RuleBase" id="RU003750"/>
    </source>
</evidence>
<gene>
    <name evidence="4" type="ORF">EVA69_03280</name>
</gene>
<dbReference type="InterPro" id="IPR000462">
    <property type="entry name" value="CDP-OH_P_trans"/>
</dbReference>
<organism evidence="4 5">
    <name type="scientific">OM182 bacterium</name>
    <dbReference type="NCBI Taxonomy" id="2510334"/>
    <lineage>
        <taxon>Bacteria</taxon>
        <taxon>Pseudomonadati</taxon>
        <taxon>Pseudomonadota</taxon>
        <taxon>Gammaproteobacteria</taxon>
        <taxon>OMG group</taxon>
        <taxon>OM182 clade</taxon>
    </lineage>
</organism>
<reference evidence="4 5" key="1">
    <citation type="submission" date="2019-02" db="EMBL/GenBank/DDBJ databases">
        <title>Prokaryotic population dynamics and viral predation in marine succession experiment using metagenomics: the confinement effect.</title>
        <authorList>
            <person name="Haro-Moreno J.M."/>
            <person name="Rodriguez-Valera F."/>
            <person name="Lopez-Perez M."/>
        </authorList>
    </citation>
    <scope>NUCLEOTIDE SEQUENCE [LARGE SCALE GENOMIC DNA]</scope>
    <source>
        <strain evidence="4">MED-G158</strain>
    </source>
</reference>
<keyword evidence="3" id="KW-1133">Transmembrane helix</keyword>
<evidence type="ECO:0000256" key="3">
    <source>
        <dbReference type="SAM" id="Phobius"/>
    </source>
</evidence>
<evidence type="ECO:0000313" key="4">
    <source>
        <dbReference type="EMBL" id="RZO76202.1"/>
    </source>
</evidence>
<keyword evidence="3" id="KW-0812">Transmembrane</keyword>
<evidence type="ECO:0000313" key="5">
    <source>
        <dbReference type="Proteomes" id="UP000320404"/>
    </source>
</evidence>
<comment type="caution">
    <text evidence="4">The sequence shown here is derived from an EMBL/GenBank/DDBJ whole genome shotgun (WGS) entry which is preliminary data.</text>
</comment>
<dbReference type="EMBL" id="SHAH01000036">
    <property type="protein sequence ID" value="RZO76202.1"/>
    <property type="molecule type" value="Genomic_DNA"/>
</dbReference>
<keyword evidence="3" id="KW-0472">Membrane</keyword>
<dbReference type="InterPro" id="IPR048254">
    <property type="entry name" value="CDP_ALCOHOL_P_TRANSF_CS"/>
</dbReference>